<dbReference type="InterPro" id="IPR006598">
    <property type="entry name" value="CAP10"/>
</dbReference>
<reference evidence="3" key="1">
    <citation type="journal article" date="2020" name="Nature">
        <title>Giant virus diversity and host interactions through global metagenomics.</title>
        <authorList>
            <person name="Schulz F."/>
            <person name="Roux S."/>
            <person name="Paez-Espino D."/>
            <person name="Jungbluth S."/>
            <person name="Walsh D.A."/>
            <person name="Denef V.J."/>
            <person name="McMahon K.D."/>
            <person name="Konstantinidis K.T."/>
            <person name="Eloe-Fadrosh E.A."/>
            <person name="Kyrpides N.C."/>
            <person name="Woyke T."/>
        </authorList>
    </citation>
    <scope>NUCLEOTIDE SEQUENCE</scope>
    <source>
        <strain evidence="3">GVMAG-S-1021933-23</strain>
    </source>
</reference>
<dbReference type="AlphaFoldDB" id="A0A6C0ADH4"/>
<sequence>MLKKFTILGERCSGTNFLEEVMLKNFPLEITWEYGWKHWYSYSSSYPNSDDTLFIGIIRDPVQWINSFYKTPHHVPNHLKKITSFIDEEFYSVHNNSESENNVDRNPNTSGRFTNLIELRNVKLDYLIDKMPKKVKNYILINYEDLLYNYNNVIFRIAKKINFEIKDIKDITHIKINSEKYFHARTIFNHSHLNLPLENLAGYFCENFEISNEYRVRYYLSNLKLQEIPENTVRKNISPDEYSIITQDSEANNVGCYLTDIKKIFKQDEYKIICIFGDMMNQNSYNSFSKCRLIESTNRRVLLKLDSSRHWAHFNEVSLNDIDFFSKKNKLMWRGTFSTGKRRFEFKDFVEKNKNENLDILNVEPGNSVNRLSIKEQLECKFLLSVEGNDVASNLKWISFSQSCVLMPIPTCVTWFMEDHLMPYVHYIPIESDFSDIEFQYNWCMDNLDFCNKVALNGKEYVKKFLDLENESKIEKEVIEGYFEMTKII</sequence>
<proteinExistence type="predicted"/>
<dbReference type="SMART" id="SM00672">
    <property type="entry name" value="CAP10"/>
    <property type="match status" value="1"/>
</dbReference>
<dbReference type="PANTHER" id="PTHR12203">
    <property type="entry name" value="KDEL LYS-ASP-GLU-LEU CONTAINING - RELATED"/>
    <property type="match status" value="1"/>
</dbReference>
<evidence type="ECO:0000313" key="3">
    <source>
        <dbReference type="EMBL" id="QHS77712.1"/>
    </source>
</evidence>
<dbReference type="EMBL" id="MN740593">
    <property type="protein sequence ID" value="QHS77712.1"/>
    <property type="molecule type" value="Genomic_DNA"/>
</dbReference>
<organism evidence="3">
    <name type="scientific">viral metagenome</name>
    <dbReference type="NCBI Taxonomy" id="1070528"/>
    <lineage>
        <taxon>unclassified sequences</taxon>
        <taxon>metagenomes</taxon>
        <taxon>organismal metagenomes</taxon>
    </lineage>
</organism>
<dbReference type="InterPro" id="IPR051091">
    <property type="entry name" value="O-Glucosyltr/Glycosyltrsf_90"/>
</dbReference>
<protein>
    <recommendedName>
        <fullName evidence="2">Glycosyl transferase CAP10 domain-containing protein</fullName>
    </recommendedName>
</protein>
<dbReference type="PANTHER" id="PTHR12203:SF35">
    <property type="entry name" value="PROTEIN O-GLUCOSYLTRANSFERASE 1"/>
    <property type="match status" value="1"/>
</dbReference>
<dbReference type="GO" id="GO:0016740">
    <property type="term" value="F:transferase activity"/>
    <property type="evidence" value="ECO:0007669"/>
    <property type="project" value="UniProtKB-KW"/>
</dbReference>
<evidence type="ECO:0000259" key="2">
    <source>
        <dbReference type="SMART" id="SM00672"/>
    </source>
</evidence>
<evidence type="ECO:0000256" key="1">
    <source>
        <dbReference type="ARBA" id="ARBA00022679"/>
    </source>
</evidence>
<dbReference type="Gene3D" id="3.40.50.300">
    <property type="entry name" value="P-loop containing nucleotide triphosphate hydrolases"/>
    <property type="match status" value="1"/>
</dbReference>
<dbReference type="SUPFAM" id="SSF52540">
    <property type="entry name" value="P-loop containing nucleoside triphosphate hydrolases"/>
    <property type="match status" value="1"/>
</dbReference>
<feature type="domain" description="Glycosyl transferase CAP10" evidence="2">
    <location>
        <begin position="264"/>
        <end position="478"/>
    </location>
</feature>
<dbReference type="Pfam" id="PF05686">
    <property type="entry name" value="Glyco_transf_90"/>
    <property type="match status" value="1"/>
</dbReference>
<keyword evidence="1" id="KW-0808">Transferase</keyword>
<dbReference type="InterPro" id="IPR027417">
    <property type="entry name" value="P-loop_NTPase"/>
</dbReference>
<accession>A0A6C0ADH4</accession>
<name>A0A6C0ADH4_9ZZZZ</name>